<name>A0A1E5RYV2_HANUV</name>
<feature type="transmembrane region" description="Helical" evidence="5">
    <location>
        <begin position="241"/>
        <end position="260"/>
    </location>
</feature>
<evidence type="ECO:0000256" key="2">
    <source>
        <dbReference type="ARBA" id="ARBA00022692"/>
    </source>
</evidence>
<feature type="transmembrane region" description="Helical" evidence="5">
    <location>
        <begin position="47"/>
        <end position="68"/>
    </location>
</feature>
<dbReference type="STRING" id="29833.A0A1E5RYV2"/>
<dbReference type="GO" id="GO:0030026">
    <property type="term" value="P:intracellular manganese ion homeostasis"/>
    <property type="evidence" value="ECO:0007669"/>
    <property type="project" value="TreeGrafter"/>
</dbReference>
<dbReference type="OrthoDB" id="409173at2759"/>
<feature type="transmembrane region" description="Helical" evidence="5">
    <location>
        <begin position="437"/>
        <end position="454"/>
    </location>
</feature>
<feature type="transmembrane region" description="Helical" evidence="5">
    <location>
        <begin position="397"/>
        <end position="425"/>
    </location>
</feature>
<comment type="caution">
    <text evidence="6">The sequence shown here is derived from an EMBL/GenBank/DDBJ whole genome shotgun (WGS) entry which is preliminary data.</text>
</comment>
<dbReference type="GO" id="GO:0034755">
    <property type="term" value="P:iron ion transmembrane transport"/>
    <property type="evidence" value="ECO:0007669"/>
    <property type="project" value="TreeGrafter"/>
</dbReference>
<dbReference type="Pfam" id="PF01566">
    <property type="entry name" value="Nramp"/>
    <property type="match status" value="2"/>
</dbReference>
<gene>
    <name evidence="6" type="ORF">AWRI3580_g983</name>
</gene>
<keyword evidence="7" id="KW-1185">Reference proteome</keyword>
<evidence type="ECO:0000313" key="6">
    <source>
        <dbReference type="EMBL" id="OEJ92121.1"/>
    </source>
</evidence>
<accession>A0A1E5RYV2</accession>
<evidence type="ECO:0000256" key="5">
    <source>
        <dbReference type="SAM" id="Phobius"/>
    </source>
</evidence>
<evidence type="ECO:0000256" key="4">
    <source>
        <dbReference type="ARBA" id="ARBA00023136"/>
    </source>
</evidence>
<feature type="transmembrane region" description="Helical" evidence="5">
    <location>
        <begin position="88"/>
        <end position="111"/>
    </location>
</feature>
<evidence type="ECO:0000256" key="3">
    <source>
        <dbReference type="ARBA" id="ARBA00022989"/>
    </source>
</evidence>
<dbReference type="GO" id="GO:0005886">
    <property type="term" value="C:plasma membrane"/>
    <property type="evidence" value="ECO:0007669"/>
    <property type="project" value="TreeGrafter"/>
</dbReference>
<dbReference type="PANTHER" id="PTHR11706:SF50">
    <property type="entry name" value="MANGANESE TRANSPORTER SMF2"/>
    <property type="match status" value="1"/>
</dbReference>
<organism evidence="6 7">
    <name type="scientific">Hanseniaspora uvarum</name>
    <name type="common">Yeast</name>
    <name type="synonym">Kloeckera apiculata</name>
    <dbReference type="NCBI Taxonomy" id="29833"/>
    <lineage>
        <taxon>Eukaryota</taxon>
        <taxon>Fungi</taxon>
        <taxon>Dikarya</taxon>
        <taxon>Ascomycota</taxon>
        <taxon>Saccharomycotina</taxon>
        <taxon>Saccharomycetes</taxon>
        <taxon>Saccharomycodales</taxon>
        <taxon>Saccharomycodaceae</taxon>
        <taxon>Hanseniaspora</taxon>
    </lineage>
</organism>
<dbReference type="Proteomes" id="UP000095358">
    <property type="component" value="Unassembled WGS sequence"/>
</dbReference>
<dbReference type="VEuPathDB" id="FungiDB:AWRI3580_g983"/>
<feature type="transmembrane region" description="Helical" evidence="5">
    <location>
        <begin position="524"/>
        <end position="544"/>
    </location>
</feature>
<keyword evidence="2 5" id="KW-0812">Transmembrane</keyword>
<dbReference type="InterPro" id="IPR001046">
    <property type="entry name" value="NRAMP_fam"/>
</dbReference>
<feature type="transmembrane region" description="Helical" evidence="5">
    <location>
        <begin position="194"/>
        <end position="217"/>
    </location>
</feature>
<dbReference type="NCBIfam" id="TIGR01197">
    <property type="entry name" value="nramp"/>
    <property type="match status" value="1"/>
</dbReference>
<dbReference type="NCBIfam" id="NF037982">
    <property type="entry name" value="Nramp_1"/>
    <property type="match status" value="2"/>
</dbReference>
<feature type="transmembrane region" description="Helical" evidence="5">
    <location>
        <begin position="466"/>
        <end position="485"/>
    </location>
</feature>
<keyword evidence="4 5" id="KW-0472">Membrane</keyword>
<proteinExistence type="predicted"/>
<dbReference type="GO" id="GO:0005384">
    <property type="term" value="F:manganese ion transmembrane transporter activity"/>
    <property type="evidence" value="ECO:0007669"/>
    <property type="project" value="TreeGrafter"/>
</dbReference>
<protein>
    <submittedName>
        <fullName evidence="6">Manganese transporter SMF2</fullName>
    </submittedName>
</protein>
<keyword evidence="3 5" id="KW-1133">Transmembrane helix</keyword>
<dbReference type="PRINTS" id="PR00447">
    <property type="entry name" value="NATRESASSCMP"/>
</dbReference>
<reference evidence="7" key="1">
    <citation type="journal article" date="2016" name="Genome Announc.">
        <title>Genome sequences of three species of Hanseniaspora isolated from spontaneous wine fermentations.</title>
        <authorList>
            <person name="Sternes P.R."/>
            <person name="Lee D."/>
            <person name="Kutyna D.R."/>
            <person name="Borneman A.R."/>
        </authorList>
    </citation>
    <scope>NUCLEOTIDE SEQUENCE [LARGE SCALE GENOMIC DNA]</scope>
    <source>
        <strain evidence="7">AWRI3580</strain>
    </source>
</reference>
<feature type="transmembrane region" description="Helical" evidence="5">
    <location>
        <begin position="162"/>
        <end position="182"/>
    </location>
</feature>
<dbReference type="AlphaFoldDB" id="A0A1E5RYV2"/>
<feature type="transmembrane region" description="Helical" evidence="5">
    <location>
        <begin position="131"/>
        <end position="156"/>
    </location>
</feature>
<dbReference type="GO" id="GO:0015086">
    <property type="term" value="F:cadmium ion transmembrane transporter activity"/>
    <property type="evidence" value="ECO:0007669"/>
    <property type="project" value="TreeGrafter"/>
</dbReference>
<dbReference type="PANTHER" id="PTHR11706">
    <property type="entry name" value="SOLUTE CARRIER PROTEIN FAMILY 11 MEMBER"/>
    <property type="match status" value="1"/>
</dbReference>
<dbReference type="EMBL" id="LPNN01000002">
    <property type="protein sequence ID" value="OEJ92121.1"/>
    <property type="molecule type" value="Genomic_DNA"/>
</dbReference>
<sequence>MSTRRLDNLNDLDTEEMFSLQEFPTNTHTETIKETTRYQDRSLFSKIIYHLTTYLKFIGPGILISTSFLDAGNFSTAVTAASLHQYKFLHVILLSTITASVFQVLAAKLGIVTGKDIPMLCKQHFSKNVNIFLYIISEVVIIATDMAEVVGCAIGLSLVANIPLPIGVLLTIVDVLIILKYFNPANGDMRVVRSFEFIVAFFVMLTVLCFVIELFQISIPNKDLVWKGIFLPSKDLVQDDGLFVSLSILGSVCMAGSILLQSNIVHARLRNYDIKLGNYSIDNNKMISTNNSVIKGKVDESIGLEATENPITDANEKNIDFTEYEPSYEAVKHAYKYTVIELLASIFTVALFANAAIEVVAAASMTESDTSDVMNDADLYTIYNILSKNLSKTAGTLFAFALLFSGLCGGFTTTLTGQIIADGFLDWSLPLNIRRSLSRVVAVLPCLILVFVSGKKGLGAALNASQVILSLLLPFVTFPLIYFTSNKKIMSVKRKKNIESITTDIGNINEDAEYEMVDMSNGKLTTALAVFLWLLVSGLNIYLLCNFSSGSDVNL</sequence>
<evidence type="ECO:0000256" key="1">
    <source>
        <dbReference type="ARBA" id="ARBA00004141"/>
    </source>
</evidence>
<evidence type="ECO:0000313" key="7">
    <source>
        <dbReference type="Proteomes" id="UP000095358"/>
    </source>
</evidence>
<comment type="subcellular location">
    <subcellularLocation>
        <location evidence="1">Membrane</location>
        <topology evidence="1">Multi-pass membrane protein</topology>
    </subcellularLocation>
</comment>
<feature type="transmembrane region" description="Helical" evidence="5">
    <location>
        <begin position="342"/>
        <end position="365"/>
    </location>
</feature>